<dbReference type="Pfam" id="PF00069">
    <property type="entry name" value="Pkinase"/>
    <property type="match status" value="1"/>
</dbReference>
<comment type="subunit">
    <text evidence="1">Monomer.</text>
</comment>
<dbReference type="SUPFAM" id="SSF56112">
    <property type="entry name" value="Protein kinase-like (PK-like)"/>
    <property type="match status" value="1"/>
</dbReference>
<evidence type="ECO:0000256" key="6">
    <source>
        <dbReference type="SAM" id="MobiDB-lite"/>
    </source>
</evidence>
<keyword evidence="5" id="KW-0723">Serine/threonine-protein kinase</keyword>
<evidence type="ECO:0000313" key="8">
    <source>
        <dbReference type="EMBL" id="OMJ91463.1"/>
    </source>
</evidence>
<dbReference type="InterPro" id="IPR000719">
    <property type="entry name" value="Prot_kinase_dom"/>
</dbReference>
<evidence type="ECO:0000256" key="1">
    <source>
        <dbReference type="ARBA" id="ARBA00011245"/>
    </source>
</evidence>
<dbReference type="FunFam" id="1.10.510.10:FF:000571">
    <property type="entry name" value="Maternal embryonic leucine zipper kinase"/>
    <property type="match status" value="1"/>
</dbReference>
<dbReference type="AlphaFoldDB" id="A0A1R2CR51"/>
<dbReference type="EMBL" id="MPUH01000080">
    <property type="protein sequence ID" value="OMJ91463.1"/>
    <property type="molecule type" value="Genomic_DNA"/>
</dbReference>
<name>A0A1R2CR51_9CILI</name>
<dbReference type="GO" id="GO:0005737">
    <property type="term" value="C:cytoplasm"/>
    <property type="evidence" value="ECO:0007669"/>
    <property type="project" value="TreeGrafter"/>
</dbReference>
<feature type="region of interest" description="Disordered" evidence="6">
    <location>
        <begin position="349"/>
        <end position="401"/>
    </location>
</feature>
<comment type="caution">
    <text evidence="8">The sequence shown here is derived from an EMBL/GenBank/DDBJ whole genome shotgun (WGS) entry which is preliminary data.</text>
</comment>
<dbReference type="PROSITE" id="PS50011">
    <property type="entry name" value="PROTEIN_KINASE_DOM"/>
    <property type="match status" value="1"/>
</dbReference>
<evidence type="ECO:0000313" key="9">
    <source>
        <dbReference type="Proteomes" id="UP000187209"/>
    </source>
</evidence>
<keyword evidence="2 4" id="KW-0547">Nucleotide-binding</keyword>
<feature type="binding site" evidence="4">
    <location>
        <position position="116"/>
    </location>
    <ligand>
        <name>ATP</name>
        <dbReference type="ChEBI" id="CHEBI:30616"/>
    </ligand>
</feature>
<dbReference type="GO" id="GO:0004674">
    <property type="term" value="F:protein serine/threonine kinase activity"/>
    <property type="evidence" value="ECO:0007669"/>
    <property type="project" value="UniProtKB-KW"/>
</dbReference>
<proteinExistence type="inferred from homology"/>
<dbReference type="InterPro" id="IPR011009">
    <property type="entry name" value="Kinase-like_dom_sf"/>
</dbReference>
<dbReference type="OrthoDB" id="10252354at2759"/>
<dbReference type="InterPro" id="IPR017441">
    <property type="entry name" value="Protein_kinase_ATP_BS"/>
</dbReference>
<dbReference type="PROSITE" id="PS00108">
    <property type="entry name" value="PROTEIN_KINASE_ST"/>
    <property type="match status" value="1"/>
</dbReference>
<feature type="domain" description="Protein kinase" evidence="7">
    <location>
        <begin position="87"/>
        <end position="344"/>
    </location>
</feature>
<comment type="similarity">
    <text evidence="5">Belongs to the protein kinase superfamily.</text>
</comment>
<evidence type="ECO:0000259" key="7">
    <source>
        <dbReference type="PROSITE" id="PS50011"/>
    </source>
</evidence>
<accession>A0A1R2CR51</accession>
<protein>
    <recommendedName>
        <fullName evidence="7">Protein kinase domain-containing protein</fullName>
    </recommendedName>
</protein>
<dbReference type="InterPro" id="IPR008271">
    <property type="entry name" value="Ser/Thr_kinase_AS"/>
</dbReference>
<dbReference type="PANTHER" id="PTHR24346">
    <property type="entry name" value="MAP/MICROTUBULE AFFINITY-REGULATING KINASE"/>
    <property type="match status" value="1"/>
</dbReference>
<dbReference type="GO" id="GO:0005524">
    <property type="term" value="F:ATP binding"/>
    <property type="evidence" value="ECO:0007669"/>
    <property type="project" value="UniProtKB-UniRule"/>
</dbReference>
<dbReference type="Gene3D" id="1.10.510.10">
    <property type="entry name" value="Transferase(Phosphotransferase) domain 1"/>
    <property type="match status" value="1"/>
</dbReference>
<evidence type="ECO:0000256" key="3">
    <source>
        <dbReference type="ARBA" id="ARBA00022840"/>
    </source>
</evidence>
<feature type="compositionally biased region" description="Acidic residues" evidence="6">
    <location>
        <begin position="350"/>
        <end position="361"/>
    </location>
</feature>
<dbReference type="PANTHER" id="PTHR24346:SF30">
    <property type="entry name" value="MATERNAL EMBRYONIC LEUCINE ZIPPER KINASE"/>
    <property type="match status" value="1"/>
</dbReference>
<organism evidence="8 9">
    <name type="scientific">Stentor coeruleus</name>
    <dbReference type="NCBI Taxonomy" id="5963"/>
    <lineage>
        <taxon>Eukaryota</taxon>
        <taxon>Sar</taxon>
        <taxon>Alveolata</taxon>
        <taxon>Ciliophora</taxon>
        <taxon>Postciliodesmatophora</taxon>
        <taxon>Heterotrichea</taxon>
        <taxon>Heterotrichida</taxon>
        <taxon>Stentoridae</taxon>
        <taxon>Stentor</taxon>
    </lineage>
</organism>
<gene>
    <name evidence="8" type="ORF">SteCoe_5946</name>
</gene>
<evidence type="ECO:0000256" key="4">
    <source>
        <dbReference type="PROSITE-ProRule" id="PRU10141"/>
    </source>
</evidence>
<evidence type="ECO:0000256" key="2">
    <source>
        <dbReference type="ARBA" id="ARBA00022741"/>
    </source>
</evidence>
<keyword evidence="9" id="KW-1185">Reference proteome</keyword>
<dbReference type="PROSITE" id="PS00107">
    <property type="entry name" value="PROTEIN_KINASE_ATP"/>
    <property type="match status" value="1"/>
</dbReference>
<dbReference type="SMART" id="SM00220">
    <property type="entry name" value="S_TKc"/>
    <property type="match status" value="1"/>
</dbReference>
<evidence type="ECO:0000256" key="5">
    <source>
        <dbReference type="RuleBase" id="RU000304"/>
    </source>
</evidence>
<feature type="compositionally biased region" description="Basic and acidic residues" evidence="6">
    <location>
        <begin position="362"/>
        <end position="371"/>
    </location>
</feature>
<dbReference type="FunFam" id="3.30.200.20:FF:000042">
    <property type="entry name" value="Aurora kinase A"/>
    <property type="match status" value="1"/>
</dbReference>
<dbReference type="Proteomes" id="UP000187209">
    <property type="component" value="Unassembled WGS sequence"/>
</dbReference>
<keyword evidence="5" id="KW-0808">Transferase</keyword>
<keyword evidence="3 4" id="KW-0067">ATP-binding</keyword>
<sequence>MHTQVKVFLNGDVSSNITANVHGKMTVHDLIGDIQEKFIIDKHVKCRLFDSTGGELSDDDMEYINSEEPLFLSQGEDFSKSSNLALYEEIKKLGQGGFGSVYLCKNVISKASVAIKFIEFNSLMSTEDVNRVYSEIGVLRGLRHPNIVYLMDAFATADKMCFVMEYCGGGELTHYLAEKGPLSESEVYHIACQIVEAIRYCHNSKLVHRDLKLENILFASESKTMIKIVDFGIAGMFGPNNNGDRSDAGSLLYLAPEILTGENNRANPALDIWSIGCILYYLLVGKHPFDGESREEVLGKIQGCKYKKMPNSISKPWHVVIKGMLRLVPGKRWNLLRISEHLYKHRYDDDASMTEESEEEEAPKPKPKEMYLKVNRMSLEEAKRKSPYRKSPLPKSPGKFY</sequence>
<dbReference type="GO" id="GO:0035556">
    <property type="term" value="P:intracellular signal transduction"/>
    <property type="evidence" value="ECO:0007669"/>
    <property type="project" value="TreeGrafter"/>
</dbReference>
<reference evidence="8 9" key="1">
    <citation type="submission" date="2016-11" db="EMBL/GenBank/DDBJ databases">
        <title>The macronuclear genome of Stentor coeruleus: a giant cell with tiny introns.</title>
        <authorList>
            <person name="Slabodnick M."/>
            <person name="Ruby J.G."/>
            <person name="Reiff S.B."/>
            <person name="Swart E.C."/>
            <person name="Gosai S."/>
            <person name="Prabakaran S."/>
            <person name="Witkowska E."/>
            <person name="Larue G.E."/>
            <person name="Fisher S."/>
            <person name="Freeman R.M."/>
            <person name="Gunawardena J."/>
            <person name="Chu W."/>
            <person name="Stover N.A."/>
            <person name="Gregory B.D."/>
            <person name="Nowacki M."/>
            <person name="Derisi J."/>
            <person name="Roy S.W."/>
            <person name="Marshall W.F."/>
            <person name="Sood P."/>
        </authorList>
    </citation>
    <scope>NUCLEOTIDE SEQUENCE [LARGE SCALE GENOMIC DNA]</scope>
    <source>
        <strain evidence="8">WM001</strain>
    </source>
</reference>
<keyword evidence="5" id="KW-0418">Kinase</keyword>